<dbReference type="EMBL" id="CADCTG010000032">
    <property type="protein sequence ID" value="CAA9215024.1"/>
    <property type="molecule type" value="Genomic_DNA"/>
</dbReference>
<gene>
    <name evidence="2" type="ORF">AVDCRST_MAG08-309</name>
</gene>
<organism evidence="2">
    <name type="scientific">uncultured Acetobacteraceae bacterium</name>
    <dbReference type="NCBI Taxonomy" id="169975"/>
    <lineage>
        <taxon>Bacteria</taxon>
        <taxon>Pseudomonadati</taxon>
        <taxon>Pseudomonadota</taxon>
        <taxon>Alphaproteobacteria</taxon>
        <taxon>Acetobacterales</taxon>
        <taxon>Acetobacteraceae</taxon>
        <taxon>environmental samples</taxon>
    </lineage>
</organism>
<sequence length="153" mass="16617">GRHRGEDRSQAVGSREERGHRQREGGPQGPVVRAEGAARQLGVQEEGRRLQGAEEGRQPPRPMDQGRVGHQVRPRVQEHRRALPPAQGQGDAVRRGVPPHHRQEAEGHGQGQAVLQPAGGRGEEGGRDAQDGHRRHEAPPGGRGRARAQGRRA</sequence>
<protein>
    <submittedName>
        <fullName evidence="2">Uncharacterized protein</fullName>
    </submittedName>
</protein>
<feature type="compositionally biased region" description="Basic residues" evidence="1">
    <location>
        <begin position="144"/>
        <end position="153"/>
    </location>
</feature>
<name>A0A6J4H974_9PROT</name>
<feature type="compositionally biased region" description="Basic and acidic residues" evidence="1">
    <location>
        <begin position="121"/>
        <end position="138"/>
    </location>
</feature>
<dbReference type="AlphaFoldDB" id="A0A6J4H974"/>
<evidence type="ECO:0000313" key="2">
    <source>
        <dbReference type="EMBL" id="CAA9215024.1"/>
    </source>
</evidence>
<feature type="region of interest" description="Disordered" evidence="1">
    <location>
        <begin position="1"/>
        <end position="153"/>
    </location>
</feature>
<evidence type="ECO:0000256" key="1">
    <source>
        <dbReference type="SAM" id="MobiDB-lite"/>
    </source>
</evidence>
<feature type="non-terminal residue" evidence="2">
    <location>
        <position position="1"/>
    </location>
</feature>
<accession>A0A6J4H974</accession>
<feature type="compositionally biased region" description="Basic and acidic residues" evidence="1">
    <location>
        <begin position="1"/>
        <end position="24"/>
    </location>
</feature>
<proteinExistence type="predicted"/>
<reference evidence="2" key="1">
    <citation type="submission" date="2020-02" db="EMBL/GenBank/DDBJ databases">
        <authorList>
            <person name="Meier V. D."/>
        </authorList>
    </citation>
    <scope>NUCLEOTIDE SEQUENCE</scope>
    <source>
        <strain evidence="2">AVDCRST_MAG08</strain>
    </source>
</reference>
<feature type="non-terminal residue" evidence="2">
    <location>
        <position position="153"/>
    </location>
</feature>
<feature type="compositionally biased region" description="Basic and acidic residues" evidence="1">
    <location>
        <begin position="45"/>
        <end position="58"/>
    </location>
</feature>